<keyword evidence="5" id="KW-1185">Reference proteome</keyword>
<dbReference type="Pfam" id="PF00395">
    <property type="entry name" value="SLH"/>
    <property type="match status" value="3"/>
</dbReference>
<dbReference type="EC" id="3.2.1.4" evidence="4"/>
<dbReference type="RefSeq" id="WP_190258605.1">
    <property type="nucleotide sequence ID" value="NZ_QFGA01000002.1"/>
</dbReference>
<evidence type="ECO:0000256" key="2">
    <source>
        <dbReference type="SAM" id="MobiDB-lite"/>
    </source>
</evidence>
<organism evidence="4 5">
    <name type="scientific">Pelotomaculum schinkii</name>
    <dbReference type="NCBI Taxonomy" id="78350"/>
    <lineage>
        <taxon>Bacteria</taxon>
        <taxon>Bacillati</taxon>
        <taxon>Bacillota</taxon>
        <taxon>Clostridia</taxon>
        <taxon>Eubacteriales</taxon>
        <taxon>Desulfotomaculaceae</taxon>
        <taxon>Pelotomaculum</taxon>
    </lineage>
</organism>
<dbReference type="Proteomes" id="UP000298324">
    <property type="component" value="Unassembled WGS sequence"/>
</dbReference>
<reference evidence="4 5" key="1">
    <citation type="journal article" date="2018" name="Environ. Microbiol.">
        <title>Novel energy conservation strategies and behaviour of Pelotomaculum schinkii driving syntrophic propionate catabolism.</title>
        <authorList>
            <person name="Hidalgo-Ahumada C.A.P."/>
            <person name="Nobu M.K."/>
            <person name="Narihiro T."/>
            <person name="Tamaki H."/>
            <person name="Liu W.T."/>
            <person name="Kamagata Y."/>
            <person name="Stams A.J.M."/>
            <person name="Imachi H."/>
            <person name="Sousa D.Z."/>
        </authorList>
    </citation>
    <scope>NUCLEOTIDE SEQUENCE [LARGE SCALE GENOMIC DNA]</scope>
    <source>
        <strain evidence="4 5">HH</strain>
    </source>
</reference>
<dbReference type="GO" id="GO:0008810">
    <property type="term" value="F:cellulase activity"/>
    <property type="evidence" value="ECO:0007669"/>
    <property type="project" value="UniProtKB-EC"/>
</dbReference>
<feature type="domain" description="SLH" evidence="3">
    <location>
        <begin position="276"/>
        <end position="330"/>
    </location>
</feature>
<proteinExistence type="predicted"/>
<evidence type="ECO:0000259" key="3">
    <source>
        <dbReference type="PROSITE" id="PS51272"/>
    </source>
</evidence>
<feature type="compositionally biased region" description="Polar residues" evidence="2">
    <location>
        <begin position="194"/>
        <end position="213"/>
    </location>
</feature>
<accession>A0A4Y7RC75</accession>
<dbReference type="PANTHER" id="PTHR43308">
    <property type="entry name" value="OUTER MEMBRANE PROTEIN ALPHA-RELATED"/>
    <property type="match status" value="1"/>
</dbReference>
<dbReference type="EMBL" id="QFGA01000002">
    <property type="protein sequence ID" value="TEB05927.1"/>
    <property type="molecule type" value="Genomic_DNA"/>
</dbReference>
<dbReference type="PANTHER" id="PTHR43308:SF5">
    <property type="entry name" value="S-LAYER PROTEIN _ PEPTIDOGLYCAN ENDO-BETA-N-ACETYLGLUCOSAMINIDASE"/>
    <property type="match status" value="1"/>
</dbReference>
<name>A0A4Y7RC75_9FIRM</name>
<keyword evidence="4" id="KW-0378">Hydrolase</keyword>
<feature type="domain" description="SLH" evidence="3">
    <location>
        <begin position="331"/>
        <end position="384"/>
    </location>
</feature>
<keyword evidence="1" id="KW-0677">Repeat</keyword>
<keyword evidence="4" id="KW-0326">Glycosidase</keyword>
<dbReference type="PROSITE" id="PS51272">
    <property type="entry name" value="SLH"/>
    <property type="match status" value="3"/>
</dbReference>
<evidence type="ECO:0000256" key="1">
    <source>
        <dbReference type="ARBA" id="ARBA00022737"/>
    </source>
</evidence>
<dbReference type="InterPro" id="IPR051465">
    <property type="entry name" value="Cell_Envelope_Struct_Comp"/>
</dbReference>
<sequence>MLIRSISCRSGLIVVMLITLLLGAIPLVAYGESGTDQGQGAGSAARMAKLLGCEPAATLISDQGSKMEYQFDDLIDYNHVELVWYFPFGFFKTLEANLENNVKFYNKQTSQPVVLPNIVTVPITVDNYYMEVTDWWFKRITAHAPLGLTLKSTSLQPATTYVIEIGPDFEFNNGLKLGKTYTFAFTTKGIDPGGTTTSVPSDEQATNQMTPGQTPGCSDIGGHWAEAGIKQLVAAGIMNGYPDNTFKPDDTITRAEFCAILVKALKLTGEAGAAFADTGEHWAKDYIATAAANGIVHGTSGNNFAPDVPVTREQMALMICLAKKMTALDSWQDFSDADQLSYWAMDAVKTVSAKKLMSGYPDNTFRPQDFASRAEAAAVIVKLL</sequence>
<evidence type="ECO:0000313" key="4">
    <source>
        <dbReference type="EMBL" id="TEB05927.1"/>
    </source>
</evidence>
<comment type="caution">
    <text evidence="4">The sequence shown here is derived from an EMBL/GenBank/DDBJ whole genome shotgun (WGS) entry which is preliminary data.</text>
</comment>
<dbReference type="InterPro" id="IPR001119">
    <property type="entry name" value="SLH_dom"/>
</dbReference>
<gene>
    <name evidence="4" type="ORF">Psch_02969</name>
</gene>
<evidence type="ECO:0000313" key="5">
    <source>
        <dbReference type="Proteomes" id="UP000298324"/>
    </source>
</evidence>
<feature type="domain" description="SLH" evidence="3">
    <location>
        <begin position="212"/>
        <end position="275"/>
    </location>
</feature>
<feature type="region of interest" description="Disordered" evidence="2">
    <location>
        <begin position="193"/>
        <end position="213"/>
    </location>
</feature>
<dbReference type="AlphaFoldDB" id="A0A4Y7RC75"/>
<protein>
    <submittedName>
        <fullName evidence="4">Endoglucanase</fullName>
        <ecNumber evidence="4">3.2.1.4</ecNumber>
    </submittedName>
</protein>